<feature type="domain" description="Chitin-binding type-4" evidence="2">
    <location>
        <begin position="27"/>
        <end position="261"/>
    </location>
</feature>
<name>A0AAE6R7F0_9ABAC</name>
<dbReference type="Proteomes" id="UP000830275">
    <property type="component" value="Segment"/>
</dbReference>
<sequence length="284" mass="32896">MRCNIPKNLIFVVMMMMMMKSVCVRGHGYLSWPAARQFKCYRDNNFWWPETGETIPDEACRAAYQTVYAKYRNSGKSHGVAANAAQYMFQQYYEYAALAGPAYNDLEYLKERVIPNHLCAAGAENRSHTFGDKSGMDEPLDGLWRAETLYPTVEERTQNDGASVVLHFCPTTEHDPSFFQVFITRPDYDYSHKLDWDDLELLDNDGPSALVENDGSDEACVADRLYQIPVTIPFRHEKFVLFVRWQRNDVVGEGFYNCADVIFNSDHVLKYKRARAYDRQHQEL</sequence>
<dbReference type="Pfam" id="PF03067">
    <property type="entry name" value="LPMO_10"/>
    <property type="match status" value="1"/>
</dbReference>
<dbReference type="SUPFAM" id="SSF81296">
    <property type="entry name" value="E set domains"/>
    <property type="match status" value="1"/>
</dbReference>
<dbReference type="PANTHER" id="PTHR34823:SF1">
    <property type="entry name" value="CHITIN-BINDING TYPE-4 DOMAIN-CONTAINING PROTEIN"/>
    <property type="match status" value="1"/>
</dbReference>
<keyword evidence="1" id="KW-0732">Signal</keyword>
<proteinExistence type="predicted"/>
<reference evidence="3 4" key="1">
    <citation type="journal article" date="2019" name="Viruses">
        <title>Genome Analysis of a Novel Clade II.b Alphabaculovirus Obtained from Artaxa digramma.</title>
        <authorList>
            <person name="Li J."/>
            <person name="Duan X."/>
            <person name="Wang Q."/>
            <person name="Zhang L."/>
            <person name="Deng F."/>
            <person name="Wang H."/>
            <person name="Hu Z."/>
            <person name="Wang M."/>
            <person name="Wang J."/>
        </authorList>
    </citation>
    <scope>NUCLEOTIDE SEQUENCE [LARGE SCALE GENOMIC DNA]</scope>
    <source>
        <strain evidence="3 4">424</strain>
    </source>
</reference>
<dbReference type="InterPro" id="IPR004302">
    <property type="entry name" value="Cellulose/chitin-bd_N"/>
</dbReference>
<evidence type="ECO:0000259" key="2">
    <source>
        <dbReference type="Pfam" id="PF03067"/>
    </source>
</evidence>
<organism evidence="3 4">
    <name type="scientific">Artaxa digramma nucleopolyhedrovirus</name>
    <dbReference type="NCBI Taxonomy" id="3070910"/>
    <lineage>
        <taxon>Viruses</taxon>
        <taxon>Viruses incertae sedis</taxon>
        <taxon>Naldaviricetes</taxon>
        <taxon>Lefavirales</taxon>
        <taxon>Baculoviridae</taxon>
        <taxon>Alphabaculovirus</taxon>
        <taxon>Alphabaculovirus ardigrammae</taxon>
    </lineage>
</organism>
<gene>
    <name evidence="3" type="primary">gp37</name>
    <name evidence="3" type="ORF">Eudi_ORF19</name>
</gene>
<dbReference type="InterPro" id="IPR051024">
    <property type="entry name" value="GlcNAc_Chitin_IntDeg"/>
</dbReference>
<evidence type="ECO:0000313" key="4">
    <source>
        <dbReference type="Proteomes" id="UP000830275"/>
    </source>
</evidence>
<evidence type="ECO:0000256" key="1">
    <source>
        <dbReference type="ARBA" id="ARBA00022729"/>
    </source>
</evidence>
<accession>A0AAE6R7F0</accession>
<protein>
    <submittedName>
        <fullName evidence="3">Gp37</fullName>
    </submittedName>
</protein>
<dbReference type="InterPro" id="IPR014756">
    <property type="entry name" value="Ig_E-set"/>
</dbReference>
<evidence type="ECO:0000313" key="3">
    <source>
        <dbReference type="EMBL" id="QHB21678.1"/>
    </source>
</evidence>
<keyword evidence="4" id="KW-1185">Reference proteome</keyword>
<dbReference type="Gene3D" id="2.70.50.50">
    <property type="entry name" value="chitin-binding protein cbp21"/>
    <property type="match status" value="1"/>
</dbReference>
<dbReference type="EMBL" id="MN233792">
    <property type="protein sequence ID" value="QHB21678.1"/>
    <property type="molecule type" value="Genomic_DNA"/>
</dbReference>
<dbReference type="PANTHER" id="PTHR34823">
    <property type="entry name" value="GLCNAC-BINDING PROTEIN A"/>
    <property type="match status" value="1"/>
</dbReference>